<feature type="binding site" evidence="14 15">
    <location>
        <position position="120"/>
    </location>
    <ligand>
        <name>a divalent metal cation</name>
        <dbReference type="ChEBI" id="CHEBI:60240"/>
    </ligand>
</feature>
<evidence type="ECO:0000256" key="9">
    <source>
        <dbReference type="ARBA" id="ARBA00022722"/>
    </source>
</evidence>
<evidence type="ECO:0000256" key="2">
    <source>
        <dbReference type="ARBA" id="ARBA00001946"/>
    </source>
</evidence>
<dbReference type="HAMAP" id="MF_00052_B">
    <property type="entry name" value="RNase_HII_B"/>
    <property type="match status" value="1"/>
</dbReference>
<dbReference type="GO" id="GO:0004523">
    <property type="term" value="F:RNA-DNA hybrid ribonuclease activity"/>
    <property type="evidence" value="ECO:0007669"/>
    <property type="project" value="UniProtKB-EC"/>
</dbReference>
<dbReference type="InterPro" id="IPR036397">
    <property type="entry name" value="RNaseH_sf"/>
</dbReference>
<sequence>MSKKINFYPGLPPRLRPFTLEDIVCGVDEAGRGPLAGPVFAAAVILDPKRPIEGLKDSKQLTEARRNELAPRIKECALAWAIAECSHQEIDSLNILQATMLAMRRAVEALATVPTIALIDGNRCPPLSIKAHAIVEGDDKVHAISAASILAKTARDAALVALHEVYPQYGFDQHKGYSTPLHLERLREHGPCPVHRRSFAPVRALMEPDLFADL</sequence>
<comment type="similarity">
    <text evidence="5 14 16">Belongs to the RNase HII family.</text>
</comment>
<evidence type="ECO:0000256" key="8">
    <source>
        <dbReference type="ARBA" id="ARBA00022490"/>
    </source>
</evidence>
<evidence type="ECO:0000256" key="12">
    <source>
        <dbReference type="ARBA" id="ARBA00022801"/>
    </source>
</evidence>
<proteinExistence type="inferred from homology"/>
<evidence type="ECO:0000256" key="4">
    <source>
        <dbReference type="ARBA" id="ARBA00004496"/>
    </source>
</evidence>
<dbReference type="Pfam" id="PF01351">
    <property type="entry name" value="RNase_HII"/>
    <property type="match status" value="1"/>
</dbReference>
<evidence type="ECO:0000256" key="1">
    <source>
        <dbReference type="ARBA" id="ARBA00000077"/>
    </source>
</evidence>
<feature type="binding site" evidence="14 15">
    <location>
        <position position="28"/>
    </location>
    <ligand>
        <name>a divalent metal cation</name>
        <dbReference type="ChEBI" id="CHEBI:60240"/>
    </ligand>
</feature>
<dbReference type="EMBL" id="JANUHB010000001">
    <property type="protein sequence ID" value="MCS0806532.1"/>
    <property type="molecule type" value="Genomic_DNA"/>
</dbReference>
<evidence type="ECO:0000313" key="18">
    <source>
        <dbReference type="EMBL" id="MCS0806532.1"/>
    </source>
</evidence>
<keyword evidence="11 14" id="KW-0255">Endonuclease</keyword>
<evidence type="ECO:0000256" key="14">
    <source>
        <dbReference type="HAMAP-Rule" id="MF_00052"/>
    </source>
</evidence>
<name>A0ABT2D5E7_9BURK</name>
<dbReference type="Proteomes" id="UP001206126">
    <property type="component" value="Unassembled WGS sequence"/>
</dbReference>
<keyword evidence="13 14" id="KW-0464">Manganese</keyword>
<feature type="binding site" evidence="14 15">
    <location>
        <position position="29"/>
    </location>
    <ligand>
        <name>a divalent metal cation</name>
        <dbReference type="ChEBI" id="CHEBI:60240"/>
    </ligand>
</feature>
<dbReference type="InterPro" id="IPR012337">
    <property type="entry name" value="RNaseH-like_sf"/>
</dbReference>
<dbReference type="InterPro" id="IPR022898">
    <property type="entry name" value="RNase_HII"/>
</dbReference>
<feature type="domain" description="RNase H type-2" evidence="17">
    <location>
        <begin position="22"/>
        <end position="211"/>
    </location>
</feature>
<evidence type="ECO:0000259" key="17">
    <source>
        <dbReference type="PROSITE" id="PS51975"/>
    </source>
</evidence>
<dbReference type="EC" id="3.1.26.4" evidence="6 14"/>
<dbReference type="PANTHER" id="PTHR10954">
    <property type="entry name" value="RIBONUCLEASE H2 SUBUNIT A"/>
    <property type="match status" value="1"/>
</dbReference>
<keyword evidence="10 14" id="KW-0479">Metal-binding</keyword>
<comment type="caution">
    <text evidence="18">The sequence shown here is derived from an EMBL/GenBank/DDBJ whole genome shotgun (WGS) entry which is preliminary data.</text>
</comment>
<organism evidence="18 19">
    <name type="scientific">Massilia agilis</name>
    <dbReference type="NCBI Taxonomy" id="1811226"/>
    <lineage>
        <taxon>Bacteria</taxon>
        <taxon>Pseudomonadati</taxon>
        <taxon>Pseudomonadota</taxon>
        <taxon>Betaproteobacteria</taxon>
        <taxon>Burkholderiales</taxon>
        <taxon>Oxalobacteraceae</taxon>
        <taxon>Telluria group</taxon>
        <taxon>Massilia</taxon>
    </lineage>
</organism>
<evidence type="ECO:0000256" key="10">
    <source>
        <dbReference type="ARBA" id="ARBA00022723"/>
    </source>
</evidence>
<reference evidence="18 19" key="1">
    <citation type="submission" date="2022-08" db="EMBL/GenBank/DDBJ databases">
        <title>Reclassification of Massilia species as members of the genera Telluria, Duganella, Pseudoduganella, Mokoshia gen. nov. and Zemynaea gen. nov. using orthogonal and non-orthogonal genome-based approaches.</title>
        <authorList>
            <person name="Bowman J.P."/>
        </authorList>
    </citation>
    <scope>NUCLEOTIDE SEQUENCE [LARGE SCALE GENOMIC DNA]</scope>
    <source>
        <strain evidence="18 19">JCM 31605</strain>
    </source>
</reference>
<comment type="catalytic activity">
    <reaction evidence="1 14 15 16">
        <text>Endonucleolytic cleavage to 5'-phosphomonoester.</text>
        <dbReference type="EC" id="3.1.26.4"/>
    </reaction>
</comment>
<keyword evidence="19" id="KW-1185">Reference proteome</keyword>
<dbReference type="PROSITE" id="PS51975">
    <property type="entry name" value="RNASE_H_2"/>
    <property type="match status" value="1"/>
</dbReference>
<evidence type="ECO:0000256" key="3">
    <source>
        <dbReference type="ARBA" id="ARBA00004065"/>
    </source>
</evidence>
<evidence type="ECO:0000256" key="16">
    <source>
        <dbReference type="RuleBase" id="RU003515"/>
    </source>
</evidence>
<dbReference type="CDD" id="cd07182">
    <property type="entry name" value="RNase_HII_bacteria_HII_like"/>
    <property type="match status" value="1"/>
</dbReference>
<comment type="cofactor">
    <cofactor evidence="2">
        <name>Mg(2+)</name>
        <dbReference type="ChEBI" id="CHEBI:18420"/>
    </cofactor>
</comment>
<comment type="subcellular location">
    <subcellularLocation>
        <location evidence="4 14">Cytoplasm</location>
    </subcellularLocation>
</comment>
<comment type="function">
    <text evidence="3 14 16">Endonuclease that specifically degrades the RNA of RNA-DNA hybrids.</text>
</comment>
<comment type="cofactor">
    <cofactor evidence="14 15">
        <name>Mn(2+)</name>
        <dbReference type="ChEBI" id="CHEBI:29035"/>
    </cofactor>
    <cofactor evidence="14 15">
        <name>Mg(2+)</name>
        <dbReference type="ChEBI" id="CHEBI:18420"/>
    </cofactor>
    <text evidence="14 15">Manganese or magnesium. Binds 1 divalent metal ion per monomer in the absence of substrate. May bind a second metal ion after substrate binding.</text>
</comment>
<dbReference type="RefSeq" id="WP_258820321.1">
    <property type="nucleotide sequence ID" value="NZ_JANUHB010000001.1"/>
</dbReference>
<evidence type="ECO:0000313" key="19">
    <source>
        <dbReference type="Proteomes" id="UP001206126"/>
    </source>
</evidence>
<gene>
    <name evidence="14 18" type="primary">rnhB</name>
    <name evidence="18" type="ORF">NX774_01160</name>
</gene>
<dbReference type="PANTHER" id="PTHR10954:SF18">
    <property type="entry name" value="RIBONUCLEASE HII"/>
    <property type="match status" value="1"/>
</dbReference>
<evidence type="ECO:0000256" key="7">
    <source>
        <dbReference type="ARBA" id="ARBA00019179"/>
    </source>
</evidence>
<evidence type="ECO:0000256" key="6">
    <source>
        <dbReference type="ARBA" id="ARBA00012180"/>
    </source>
</evidence>
<keyword evidence="9 14" id="KW-0540">Nuclease</keyword>
<dbReference type="Gene3D" id="3.30.420.10">
    <property type="entry name" value="Ribonuclease H-like superfamily/Ribonuclease H"/>
    <property type="match status" value="1"/>
</dbReference>
<dbReference type="InterPro" id="IPR024567">
    <property type="entry name" value="RNase_HII/HIII_dom"/>
</dbReference>
<dbReference type="NCBIfam" id="NF000595">
    <property type="entry name" value="PRK00015.1-3"/>
    <property type="match status" value="1"/>
</dbReference>
<evidence type="ECO:0000256" key="11">
    <source>
        <dbReference type="ARBA" id="ARBA00022759"/>
    </source>
</evidence>
<dbReference type="NCBIfam" id="NF000596">
    <property type="entry name" value="PRK00015.1-4"/>
    <property type="match status" value="1"/>
</dbReference>
<dbReference type="SUPFAM" id="SSF53098">
    <property type="entry name" value="Ribonuclease H-like"/>
    <property type="match status" value="1"/>
</dbReference>
<accession>A0ABT2D5E7</accession>
<dbReference type="InterPro" id="IPR001352">
    <property type="entry name" value="RNase_HII/HIII"/>
</dbReference>
<evidence type="ECO:0000256" key="13">
    <source>
        <dbReference type="ARBA" id="ARBA00023211"/>
    </source>
</evidence>
<evidence type="ECO:0000256" key="5">
    <source>
        <dbReference type="ARBA" id="ARBA00007383"/>
    </source>
</evidence>
<evidence type="ECO:0000256" key="15">
    <source>
        <dbReference type="PROSITE-ProRule" id="PRU01319"/>
    </source>
</evidence>
<protein>
    <recommendedName>
        <fullName evidence="7 14">Ribonuclease HII</fullName>
        <shortName evidence="14">RNase HII</shortName>
        <ecNumber evidence="6 14">3.1.26.4</ecNumber>
    </recommendedName>
</protein>
<keyword evidence="8 14" id="KW-0963">Cytoplasm</keyword>
<keyword evidence="12 14" id="KW-0378">Hydrolase</keyword>